<gene>
    <name evidence="6 7" type="primary">prmA</name>
    <name evidence="7" type="ORF">CCV52592_1197</name>
</gene>
<reference evidence="7" key="1">
    <citation type="submission" date="2016-07" db="EMBL/GenBank/DDBJ databases">
        <title>Comparative genomics of the Campylobacter concisus group.</title>
        <authorList>
            <person name="Miller W.G."/>
            <person name="Yee E."/>
            <person name="Chapman M.H."/>
            <person name="Huynh S."/>
            <person name="Bono J.L."/>
            <person name="On S.L.W."/>
            <person name="StLeger J."/>
            <person name="Foster G."/>
            <person name="Parker C.T."/>
        </authorList>
    </citation>
    <scope>NUCLEOTIDE SEQUENCE</scope>
    <source>
        <strain evidence="7">525.92</strain>
    </source>
</reference>
<protein>
    <recommendedName>
        <fullName evidence="6">Ribosomal protein L11 methyltransferase</fullName>
        <shortName evidence="6">L11 Mtase</shortName>
        <ecNumber evidence="6">2.1.1.-</ecNumber>
    </recommendedName>
</protein>
<evidence type="ECO:0000313" key="8">
    <source>
        <dbReference type="Proteomes" id="UP000006380"/>
    </source>
</evidence>
<keyword evidence="5 6" id="KW-0949">S-adenosyl-L-methionine</keyword>
<dbReference type="Gene3D" id="3.40.50.150">
    <property type="entry name" value="Vaccinia Virus protein VP39"/>
    <property type="match status" value="1"/>
</dbReference>
<comment type="subcellular location">
    <subcellularLocation>
        <location evidence="6">Cytoplasm</location>
    </subcellularLocation>
</comment>
<keyword evidence="7" id="KW-0687">Ribonucleoprotein</keyword>
<keyword evidence="3 6" id="KW-0489">Methyltransferase</keyword>
<dbReference type="GO" id="GO:0016279">
    <property type="term" value="F:protein-lysine N-methyltransferase activity"/>
    <property type="evidence" value="ECO:0007669"/>
    <property type="project" value="RHEA"/>
</dbReference>
<dbReference type="STRING" id="360105.CCV52592_1197"/>
<dbReference type="PANTHER" id="PTHR43648">
    <property type="entry name" value="ELECTRON TRANSFER FLAVOPROTEIN BETA SUBUNIT LYSINE METHYLTRANSFERASE"/>
    <property type="match status" value="1"/>
</dbReference>
<dbReference type="PANTHER" id="PTHR43648:SF1">
    <property type="entry name" value="ELECTRON TRANSFER FLAVOPROTEIN BETA SUBUNIT LYSINE METHYLTRANSFERASE"/>
    <property type="match status" value="1"/>
</dbReference>
<comment type="catalytic activity">
    <reaction evidence="6">
        <text>L-lysyl-[protein] + 3 S-adenosyl-L-methionine = N(6),N(6),N(6)-trimethyl-L-lysyl-[protein] + 3 S-adenosyl-L-homocysteine + 3 H(+)</text>
        <dbReference type="Rhea" id="RHEA:54192"/>
        <dbReference type="Rhea" id="RHEA-COMP:9752"/>
        <dbReference type="Rhea" id="RHEA-COMP:13826"/>
        <dbReference type="ChEBI" id="CHEBI:15378"/>
        <dbReference type="ChEBI" id="CHEBI:29969"/>
        <dbReference type="ChEBI" id="CHEBI:57856"/>
        <dbReference type="ChEBI" id="CHEBI:59789"/>
        <dbReference type="ChEBI" id="CHEBI:61961"/>
    </reaction>
</comment>
<dbReference type="KEGG" id="ccv:CCV52592_1197"/>
<dbReference type="HAMAP" id="MF_00735">
    <property type="entry name" value="Methyltr_PrmA"/>
    <property type="match status" value="1"/>
</dbReference>
<dbReference type="AlphaFoldDB" id="A7GWY1"/>
<keyword evidence="2 6" id="KW-0963">Cytoplasm</keyword>
<proteinExistence type="inferred from homology"/>
<comment type="function">
    <text evidence="6">Methylates ribosomal protein L11.</text>
</comment>
<dbReference type="HOGENOM" id="CLU_049382_1_0_7"/>
<evidence type="ECO:0000256" key="4">
    <source>
        <dbReference type="ARBA" id="ARBA00022679"/>
    </source>
</evidence>
<feature type="binding site" evidence="6">
    <location>
        <position position="130"/>
    </location>
    <ligand>
        <name>S-adenosyl-L-methionine</name>
        <dbReference type="ChEBI" id="CHEBI:59789"/>
    </ligand>
</feature>
<dbReference type="PIRSF" id="PIRSF000401">
    <property type="entry name" value="RPL11_MTase"/>
    <property type="match status" value="1"/>
</dbReference>
<dbReference type="GO" id="GO:0005840">
    <property type="term" value="C:ribosome"/>
    <property type="evidence" value="ECO:0007669"/>
    <property type="project" value="UniProtKB-KW"/>
</dbReference>
<dbReference type="GO" id="GO:0032259">
    <property type="term" value="P:methylation"/>
    <property type="evidence" value="ECO:0007669"/>
    <property type="project" value="UniProtKB-KW"/>
</dbReference>
<dbReference type="EC" id="2.1.1.-" evidence="6"/>
<dbReference type="InterPro" id="IPR004498">
    <property type="entry name" value="Ribosomal_PrmA_MeTrfase"/>
</dbReference>
<organism evidence="7 8">
    <name type="scientific">Campylobacter curvus (strain 525.92)</name>
    <dbReference type="NCBI Taxonomy" id="360105"/>
    <lineage>
        <taxon>Bacteria</taxon>
        <taxon>Pseudomonadati</taxon>
        <taxon>Campylobacterota</taxon>
        <taxon>Epsilonproteobacteria</taxon>
        <taxon>Campylobacterales</taxon>
        <taxon>Campylobacteraceae</taxon>
        <taxon>Campylobacter</taxon>
    </lineage>
</organism>
<dbReference type="Pfam" id="PF06325">
    <property type="entry name" value="PrmA"/>
    <property type="match status" value="1"/>
</dbReference>
<evidence type="ECO:0000313" key="7">
    <source>
        <dbReference type="EMBL" id="EAU00995.2"/>
    </source>
</evidence>
<dbReference type="CDD" id="cd02440">
    <property type="entry name" value="AdoMet_MTases"/>
    <property type="match status" value="1"/>
</dbReference>
<dbReference type="EMBL" id="CP000767">
    <property type="protein sequence ID" value="EAU00995.2"/>
    <property type="molecule type" value="Genomic_DNA"/>
</dbReference>
<dbReference type="NCBIfam" id="NF001786">
    <property type="entry name" value="PRK00517.2-4"/>
    <property type="match status" value="1"/>
</dbReference>
<evidence type="ECO:0000256" key="2">
    <source>
        <dbReference type="ARBA" id="ARBA00022490"/>
    </source>
</evidence>
<dbReference type="InterPro" id="IPR029063">
    <property type="entry name" value="SAM-dependent_MTases_sf"/>
</dbReference>
<feature type="binding site" evidence="6">
    <location>
        <position position="172"/>
    </location>
    <ligand>
        <name>S-adenosyl-L-methionine</name>
        <dbReference type="ChEBI" id="CHEBI:59789"/>
    </ligand>
</feature>
<comment type="similarity">
    <text evidence="1 6">Belongs to the methyltransferase superfamily. PrmA family.</text>
</comment>
<feature type="binding site" evidence="6">
    <location>
        <position position="151"/>
    </location>
    <ligand>
        <name>S-adenosyl-L-methionine</name>
        <dbReference type="ChEBI" id="CHEBI:59789"/>
    </ligand>
</feature>
<keyword evidence="7" id="KW-0689">Ribosomal protein</keyword>
<evidence type="ECO:0000256" key="5">
    <source>
        <dbReference type="ARBA" id="ARBA00022691"/>
    </source>
</evidence>
<dbReference type="RefSeq" id="WP_011991920.1">
    <property type="nucleotide sequence ID" value="NC_009715.2"/>
</dbReference>
<dbReference type="Proteomes" id="UP000006380">
    <property type="component" value="Chromosome"/>
</dbReference>
<keyword evidence="8" id="KW-1185">Reference proteome</keyword>
<dbReference type="InterPro" id="IPR050078">
    <property type="entry name" value="Ribosomal_L11_MeTrfase_PrmA"/>
</dbReference>
<sequence length="277" mass="31383">MKDKFYELSIKTSEFYDEILELVFSFGTTCLEELDNEIILRDEDDLSQIEWGVNEYAKRLCTALKKPNDIRTKLSIKENKDWINEYKKAVKPILLDKIYIRPSWENELKGVTNIIIDPALAFGSGHHESTGSCLLFLQKYAKNADEALDVGCGSGILSIALAKLGCDVEACDTDEQAIESSKSNAMLNGVNFSKIWVGSIANLDKKYDIVVANIIADVIFMLANDLKRALKDGAYLILSGILTKYEERIKETFKQLDLIEKKELGDWVSFVFKNKRK</sequence>
<evidence type="ECO:0000256" key="3">
    <source>
        <dbReference type="ARBA" id="ARBA00022603"/>
    </source>
</evidence>
<dbReference type="GO" id="GO:0005737">
    <property type="term" value="C:cytoplasm"/>
    <property type="evidence" value="ECO:0007669"/>
    <property type="project" value="UniProtKB-SubCell"/>
</dbReference>
<evidence type="ECO:0000256" key="6">
    <source>
        <dbReference type="HAMAP-Rule" id="MF_00735"/>
    </source>
</evidence>
<feature type="binding site" evidence="6">
    <location>
        <position position="213"/>
    </location>
    <ligand>
        <name>S-adenosyl-L-methionine</name>
        <dbReference type="ChEBI" id="CHEBI:59789"/>
    </ligand>
</feature>
<keyword evidence="4 6" id="KW-0808">Transferase</keyword>
<evidence type="ECO:0000256" key="1">
    <source>
        <dbReference type="ARBA" id="ARBA00009741"/>
    </source>
</evidence>
<dbReference type="SUPFAM" id="SSF53335">
    <property type="entry name" value="S-adenosyl-L-methionine-dependent methyltransferases"/>
    <property type="match status" value="1"/>
</dbReference>
<name>A7GWY1_CAMC5</name>
<accession>A7GWY1</accession>
<dbReference type="OrthoDB" id="9785995at2"/>